<evidence type="ECO:0000313" key="12">
    <source>
        <dbReference type="EMBL" id="TXG71020.1"/>
    </source>
</evidence>
<evidence type="ECO:0000259" key="11">
    <source>
        <dbReference type="PROSITE" id="PS51846"/>
    </source>
</evidence>
<dbReference type="OrthoDB" id="5353557at2759"/>
<evidence type="ECO:0000256" key="6">
    <source>
        <dbReference type="ARBA" id="ARBA00023136"/>
    </source>
</evidence>
<dbReference type="PANTHER" id="PTHR12064:SF36">
    <property type="entry name" value="DOMAIN-CONTAINING PROTEIN, PUTATIVE, EXPRESSED-RELATED"/>
    <property type="match status" value="1"/>
</dbReference>
<feature type="transmembrane region" description="Helical" evidence="10">
    <location>
        <begin position="13"/>
        <end position="40"/>
    </location>
</feature>
<evidence type="ECO:0000256" key="9">
    <source>
        <dbReference type="SAM" id="MobiDB-lite"/>
    </source>
</evidence>
<dbReference type="FunFam" id="3.10.580.10:FF:000015">
    <property type="entry name" value="DUF21 domain-containing protein"/>
    <property type="match status" value="1"/>
</dbReference>
<evidence type="ECO:0000256" key="1">
    <source>
        <dbReference type="ARBA" id="ARBA00004141"/>
    </source>
</evidence>
<evidence type="ECO:0000256" key="3">
    <source>
        <dbReference type="ARBA" id="ARBA00022737"/>
    </source>
</evidence>
<dbReference type="InterPro" id="IPR046342">
    <property type="entry name" value="CBS_dom_sf"/>
</dbReference>
<accession>A0A5C7IP52</accession>
<dbReference type="InterPro" id="IPR044751">
    <property type="entry name" value="Ion_transp-like_CBS"/>
</dbReference>
<gene>
    <name evidence="12" type="ORF">EZV62_005955</name>
</gene>
<dbReference type="Pfam" id="PF11947">
    <property type="entry name" value="DUF3464"/>
    <property type="match status" value="1"/>
</dbReference>
<keyword evidence="2 8" id="KW-0812">Transmembrane</keyword>
<dbReference type="CDD" id="cd04590">
    <property type="entry name" value="CBS_pair_CorC_HlyC_assoc"/>
    <property type="match status" value="1"/>
</dbReference>
<dbReference type="PANTHER" id="PTHR12064">
    <property type="entry name" value="METAL TRANSPORTER CNNM"/>
    <property type="match status" value="1"/>
</dbReference>
<dbReference type="SUPFAM" id="SSF54631">
    <property type="entry name" value="CBS-domain pair"/>
    <property type="match status" value="1"/>
</dbReference>
<dbReference type="InterPro" id="IPR002550">
    <property type="entry name" value="CNNM"/>
</dbReference>
<evidence type="ECO:0000256" key="2">
    <source>
        <dbReference type="ARBA" id="ARBA00022692"/>
    </source>
</evidence>
<dbReference type="GO" id="GO:0030026">
    <property type="term" value="P:intracellular manganese ion homeostasis"/>
    <property type="evidence" value="ECO:0007669"/>
    <property type="project" value="TreeGrafter"/>
</dbReference>
<dbReference type="GO" id="GO:0010960">
    <property type="term" value="P:magnesium ion homeostasis"/>
    <property type="evidence" value="ECO:0007669"/>
    <property type="project" value="InterPro"/>
</dbReference>
<keyword evidence="13" id="KW-1185">Reference proteome</keyword>
<feature type="transmembrane region" description="Helical" evidence="10">
    <location>
        <begin position="98"/>
        <end position="120"/>
    </location>
</feature>
<dbReference type="PROSITE" id="PS51846">
    <property type="entry name" value="CNNM"/>
    <property type="match status" value="1"/>
</dbReference>
<protein>
    <recommendedName>
        <fullName evidence="11">CNNM transmembrane domain-containing protein</fullName>
    </recommendedName>
</protein>
<evidence type="ECO:0000256" key="4">
    <source>
        <dbReference type="ARBA" id="ARBA00022989"/>
    </source>
</evidence>
<feature type="domain" description="CNNM transmembrane" evidence="11">
    <location>
        <begin position="9"/>
        <end position="116"/>
    </location>
</feature>
<comment type="subcellular location">
    <subcellularLocation>
        <location evidence="1">Membrane</location>
        <topology evidence="1">Multi-pass membrane protein</topology>
    </subcellularLocation>
</comment>
<sequence>MAANDVPCCEPMFWVYLITCVALVSFAGLMSGLTLGLMSLNLVDLEVLMKAGSPKDRKNAAKILPIVKNQHLLLCTLLICNAMAMEALPIFFDALLPAWGAILISVTLILAFGELLDLLLGKRHSALLRRAELKTLVNMHGNEAGKGGELTHDETTIITGALDMTQKTAKDAMTPLSNVFSIDINSILDEKMMGVIISKGHSRVPIYSGTPTNIIGLILVKNLIKYSPGDETPMRNLAIRRIPMVHDHLPLYDILNQFQKGHSHMAVVVKCKNDVNKETAEITTAKAKFSTFEISIHSNPKPEIKEENGGNDSNSNTCLKKWEQQNGHVSKEELESLPSNLDEEVIGIITLEDVMEELLQEEILDETDEYVDVHNKSSSPGAAFASRKWSPLSSYNRTPLSSCNYTPVLRSPVSPYIQSPFIRPTLSASPGKAMPNSPAKFSGTAVYSPSSQRVLRKSYVELRKIEDKMHDALEFHCFVLGDANKVAHLLVVDSFWLDDYMDPLCMEQLVLILKPPLPLHFPKTFLSLYNPTQPILLRTTTTTTTATWKLHANAKGFGSGGATTKESVTKNNNSNNNKKDEEDQLPQVVLDRIIVRILVSVGVPMATGLVSLFLLGLAKEQQLWDVPKWVLGLTTFLTFGSSAVGIAYGPLSASWDEKRKGSLLGLEEAKRNWVVVWEEEEEEDNNR</sequence>
<feature type="transmembrane region" description="Helical" evidence="10">
    <location>
        <begin position="629"/>
        <end position="651"/>
    </location>
</feature>
<proteinExistence type="predicted"/>
<evidence type="ECO:0000256" key="7">
    <source>
        <dbReference type="ARBA" id="ARBA00023180"/>
    </source>
</evidence>
<dbReference type="InterPro" id="IPR021855">
    <property type="entry name" value="PAM68-like"/>
</dbReference>
<organism evidence="12 13">
    <name type="scientific">Acer yangbiense</name>
    <dbReference type="NCBI Taxonomy" id="1000413"/>
    <lineage>
        <taxon>Eukaryota</taxon>
        <taxon>Viridiplantae</taxon>
        <taxon>Streptophyta</taxon>
        <taxon>Embryophyta</taxon>
        <taxon>Tracheophyta</taxon>
        <taxon>Spermatophyta</taxon>
        <taxon>Magnoliopsida</taxon>
        <taxon>eudicotyledons</taxon>
        <taxon>Gunneridae</taxon>
        <taxon>Pentapetalae</taxon>
        <taxon>rosids</taxon>
        <taxon>malvids</taxon>
        <taxon>Sapindales</taxon>
        <taxon>Sapindaceae</taxon>
        <taxon>Hippocastanoideae</taxon>
        <taxon>Acereae</taxon>
        <taxon>Acer</taxon>
    </lineage>
</organism>
<dbReference type="GO" id="GO:0005737">
    <property type="term" value="C:cytoplasm"/>
    <property type="evidence" value="ECO:0007669"/>
    <property type="project" value="TreeGrafter"/>
</dbReference>
<dbReference type="AlphaFoldDB" id="A0A5C7IP52"/>
<feature type="transmembrane region" description="Helical" evidence="10">
    <location>
        <begin position="72"/>
        <end position="92"/>
    </location>
</feature>
<evidence type="ECO:0000256" key="5">
    <source>
        <dbReference type="ARBA" id="ARBA00023122"/>
    </source>
</evidence>
<feature type="transmembrane region" description="Helical" evidence="10">
    <location>
        <begin position="593"/>
        <end position="617"/>
    </location>
</feature>
<dbReference type="Gene3D" id="3.10.580.10">
    <property type="entry name" value="CBS-domain"/>
    <property type="match status" value="2"/>
</dbReference>
<dbReference type="EMBL" id="VAHF01000002">
    <property type="protein sequence ID" value="TXG71020.1"/>
    <property type="molecule type" value="Genomic_DNA"/>
</dbReference>
<feature type="region of interest" description="Disordered" evidence="9">
    <location>
        <begin position="559"/>
        <end position="582"/>
    </location>
</feature>
<comment type="caution">
    <text evidence="12">The sequence shown here is derived from an EMBL/GenBank/DDBJ whole genome shotgun (WGS) entry which is preliminary data.</text>
</comment>
<evidence type="ECO:0000256" key="8">
    <source>
        <dbReference type="PROSITE-ProRule" id="PRU01193"/>
    </source>
</evidence>
<evidence type="ECO:0000256" key="10">
    <source>
        <dbReference type="SAM" id="Phobius"/>
    </source>
</evidence>
<reference evidence="13" key="1">
    <citation type="journal article" date="2019" name="Gigascience">
        <title>De novo genome assembly of the endangered Acer yangbiense, a plant species with extremely small populations endemic to Yunnan Province, China.</title>
        <authorList>
            <person name="Yang J."/>
            <person name="Wariss H.M."/>
            <person name="Tao L."/>
            <person name="Zhang R."/>
            <person name="Yun Q."/>
            <person name="Hollingsworth P."/>
            <person name="Dao Z."/>
            <person name="Luo G."/>
            <person name="Guo H."/>
            <person name="Ma Y."/>
            <person name="Sun W."/>
        </authorList>
    </citation>
    <scope>NUCLEOTIDE SEQUENCE [LARGE SCALE GENOMIC DNA]</scope>
    <source>
        <strain evidence="13">cv. Malutang</strain>
    </source>
</reference>
<keyword evidence="3" id="KW-0677">Repeat</keyword>
<dbReference type="Pfam" id="PF01595">
    <property type="entry name" value="CNNM"/>
    <property type="match status" value="1"/>
</dbReference>
<name>A0A5C7IP52_9ROSI</name>
<keyword evidence="4 8" id="KW-1133">Transmembrane helix</keyword>
<dbReference type="InterPro" id="IPR045095">
    <property type="entry name" value="ACDP"/>
</dbReference>
<dbReference type="Proteomes" id="UP000323000">
    <property type="component" value="Chromosome 2"/>
</dbReference>
<keyword evidence="7" id="KW-0325">Glycoprotein</keyword>
<evidence type="ECO:0000313" key="13">
    <source>
        <dbReference type="Proteomes" id="UP000323000"/>
    </source>
</evidence>
<feature type="region of interest" description="Disordered" evidence="9">
    <location>
        <begin position="299"/>
        <end position="318"/>
    </location>
</feature>
<dbReference type="GO" id="GO:0016020">
    <property type="term" value="C:membrane"/>
    <property type="evidence" value="ECO:0007669"/>
    <property type="project" value="UniProtKB-SubCell"/>
</dbReference>
<keyword evidence="6 8" id="KW-0472">Membrane</keyword>
<keyword evidence="5" id="KW-0129">CBS domain</keyword>